<dbReference type="InterPro" id="IPR029787">
    <property type="entry name" value="Nucleotide_cyclase"/>
</dbReference>
<name>E4U0I2_SULKY</name>
<dbReference type="InterPro" id="IPR000014">
    <property type="entry name" value="PAS"/>
</dbReference>
<protein>
    <recommendedName>
        <fullName evidence="1">diguanylate cyclase</fullName>
        <ecNumber evidence="1">2.7.7.65</ecNumber>
    </recommendedName>
</protein>
<feature type="domain" description="PAC" evidence="6">
    <location>
        <begin position="218"/>
        <end position="270"/>
    </location>
</feature>
<dbReference type="Proteomes" id="UP000008721">
    <property type="component" value="Chromosome"/>
</dbReference>
<feature type="modified residue" description="4-aspartylphosphate" evidence="3">
    <location>
        <position position="57"/>
    </location>
</feature>
<dbReference type="InterPro" id="IPR011006">
    <property type="entry name" value="CheY-like_superfamily"/>
</dbReference>
<dbReference type="PANTHER" id="PTHR45138">
    <property type="entry name" value="REGULATORY COMPONENTS OF SENSORY TRANSDUCTION SYSTEM"/>
    <property type="match status" value="1"/>
</dbReference>
<dbReference type="InterPro" id="IPR000160">
    <property type="entry name" value="GGDEF_dom"/>
</dbReference>
<gene>
    <name evidence="8" type="ordered locus">Sulku_1638</name>
</gene>
<dbReference type="CDD" id="cd00130">
    <property type="entry name" value="PAS"/>
    <property type="match status" value="1"/>
</dbReference>
<dbReference type="Gene3D" id="3.30.450.20">
    <property type="entry name" value="PAS domain"/>
    <property type="match status" value="1"/>
</dbReference>
<dbReference type="HOGENOM" id="CLU_000445_11_4_7"/>
<dbReference type="NCBIfam" id="TIGR00254">
    <property type="entry name" value="GGDEF"/>
    <property type="match status" value="1"/>
</dbReference>
<dbReference type="Pfam" id="PF00072">
    <property type="entry name" value="Response_reg"/>
    <property type="match status" value="1"/>
</dbReference>
<sequence>MKYSNRQKILIVDDEPLNISIVAEILNHEYDLLVATNGEKALQIVSLDPKPDLILLDIMMPGMNGFEVAKRLKEIPETFQIPIIFLTAKHDSESIIKGFEAGAVDFVSKPFQKEELLARIKNTLQMFNLKNALNRALEKSQKYAKTVESQMVLIDKNIIISHTDLAGKITEVSDAFCKISGYKKEQIIGKMHRVLRHPDMPASLFVKLWETISRGDTWQGEIKNRSKNGSFYWVDTLIYPIVDDLGNHIGYTSISQNITDKKRVEEISVTDQLTQLHNRMYLESSFAKEIKRAKRYHHLFAVIMIDIDHFKEVNDTYGHDVGDNVLVSISQILSENIRETDILGRWGGEEFLIICPHTSSLEAYNLAEKLRVSIETHPIDVIGYKSCSFGVSVFDLNDETFKEVLKHSDEALYVAKKSGRNRVVEYKG</sequence>
<dbReference type="SUPFAM" id="SSF55073">
    <property type="entry name" value="Nucleotide cyclase"/>
    <property type="match status" value="1"/>
</dbReference>
<dbReference type="Gene3D" id="3.30.70.270">
    <property type="match status" value="1"/>
</dbReference>
<dbReference type="PROSITE" id="PS50113">
    <property type="entry name" value="PAC"/>
    <property type="match status" value="1"/>
</dbReference>
<reference evidence="8 9" key="1">
    <citation type="journal article" date="2012" name="Stand. Genomic Sci.">
        <title>Complete genome sequence of the sulfur compounds oxidizing chemolithoautotroph Sulfuricurvum kujiense type strain (YK-1(T)).</title>
        <authorList>
            <person name="Han C."/>
            <person name="Kotsyurbenko O."/>
            <person name="Chertkov O."/>
            <person name="Held B."/>
            <person name="Lapidus A."/>
            <person name="Nolan M."/>
            <person name="Lucas S."/>
            <person name="Hammon N."/>
            <person name="Deshpande S."/>
            <person name="Cheng J.F."/>
            <person name="Tapia R."/>
            <person name="Goodwin L.A."/>
            <person name="Pitluck S."/>
            <person name="Liolios K."/>
            <person name="Pagani I."/>
            <person name="Ivanova N."/>
            <person name="Mavromatis K."/>
            <person name="Mikhailova N."/>
            <person name="Pati A."/>
            <person name="Chen A."/>
            <person name="Palaniappan K."/>
            <person name="Land M."/>
            <person name="Hauser L."/>
            <person name="Chang Y.J."/>
            <person name="Jeffries C.D."/>
            <person name="Brambilla E.M."/>
            <person name="Rohde M."/>
            <person name="Spring S."/>
            <person name="Sikorski J."/>
            <person name="Goker M."/>
            <person name="Woyke T."/>
            <person name="Bristow J."/>
            <person name="Eisen J.A."/>
            <person name="Markowitz V."/>
            <person name="Hugenholtz P."/>
            <person name="Kyrpides N.C."/>
            <person name="Klenk H.P."/>
            <person name="Detter J.C."/>
        </authorList>
    </citation>
    <scope>NUCLEOTIDE SEQUENCE [LARGE SCALE GENOMIC DNA]</scope>
    <source>
        <strain evidence="9">ATCC BAA-921 / DSM 16994 / JCM 11577 / YK-1</strain>
    </source>
</reference>
<dbReference type="eggNOG" id="COG2202">
    <property type="taxonomic scope" value="Bacteria"/>
</dbReference>
<dbReference type="FunFam" id="3.30.70.270:FF:000001">
    <property type="entry name" value="Diguanylate cyclase domain protein"/>
    <property type="match status" value="1"/>
</dbReference>
<evidence type="ECO:0000256" key="3">
    <source>
        <dbReference type="PROSITE-ProRule" id="PRU00169"/>
    </source>
</evidence>
<evidence type="ECO:0000259" key="6">
    <source>
        <dbReference type="PROSITE" id="PS50113"/>
    </source>
</evidence>
<dbReference type="GO" id="GO:0052621">
    <property type="term" value="F:diguanylate cyclase activity"/>
    <property type="evidence" value="ECO:0007669"/>
    <property type="project" value="UniProtKB-EC"/>
</dbReference>
<evidence type="ECO:0000313" key="9">
    <source>
        <dbReference type="Proteomes" id="UP000008721"/>
    </source>
</evidence>
<dbReference type="GO" id="GO:1902201">
    <property type="term" value="P:negative regulation of bacterial-type flagellum-dependent cell motility"/>
    <property type="evidence" value="ECO:0007669"/>
    <property type="project" value="TreeGrafter"/>
</dbReference>
<dbReference type="InterPro" id="IPR000700">
    <property type="entry name" value="PAS-assoc_C"/>
</dbReference>
<proteinExistence type="predicted"/>
<dbReference type="InterPro" id="IPR043128">
    <property type="entry name" value="Rev_trsase/Diguanyl_cyclase"/>
</dbReference>
<dbReference type="SUPFAM" id="SSF55785">
    <property type="entry name" value="PYP-like sensor domain (PAS domain)"/>
    <property type="match status" value="1"/>
</dbReference>
<dbReference type="PANTHER" id="PTHR45138:SF9">
    <property type="entry name" value="DIGUANYLATE CYCLASE DGCM-RELATED"/>
    <property type="match status" value="1"/>
</dbReference>
<organism evidence="8 9">
    <name type="scientific">Sulfuricurvum kujiense (strain ATCC BAA-921 / DSM 16994 / JCM 11577 / YK-1)</name>
    <dbReference type="NCBI Taxonomy" id="709032"/>
    <lineage>
        <taxon>Bacteria</taxon>
        <taxon>Pseudomonadati</taxon>
        <taxon>Campylobacterota</taxon>
        <taxon>Epsilonproteobacteria</taxon>
        <taxon>Campylobacterales</taxon>
        <taxon>Sulfurimonadaceae</taxon>
        <taxon>Sulfuricurvum</taxon>
    </lineage>
</organism>
<dbReference type="CDD" id="cd01949">
    <property type="entry name" value="GGDEF"/>
    <property type="match status" value="1"/>
</dbReference>
<evidence type="ECO:0000259" key="7">
    <source>
        <dbReference type="PROSITE" id="PS50887"/>
    </source>
</evidence>
<dbReference type="GO" id="GO:0005886">
    <property type="term" value="C:plasma membrane"/>
    <property type="evidence" value="ECO:0007669"/>
    <property type="project" value="TreeGrafter"/>
</dbReference>
<feature type="domain" description="Response regulatory" evidence="4">
    <location>
        <begin position="8"/>
        <end position="124"/>
    </location>
</feature>
<accession>E4U0I2</accession>
<feature type="domain" description="GGDEF" evidence="7">
    <location>
        <begin position="298"/>
        <end position="428"/>
    </location>
</feature>
<dbReference type="SMART" id="SM00086">
    <property type="entry name" value="PAC"/>
    <property type="match status" value="1"/>
</dbReference>
<keyword evidence="9" id="KW-1185">Reference proteome</keyword>
<dbReference type="GO" id="GO:0043709">
    <property type="term" value="P:cell adhesion involved in single-species biofilm formation"/>
    <property type="evidence" value="ECO:0007669"/>
    <property type="project" value="TreeGrafter"/>
</dbReference>
<dbReference type="eggNOG" id="COG3706">
    <property type="taxonomic scope" value="Bacteria"/>
</dbReference>
<keyword evidence="3" id="KW-0597">Phosphoprotein</keyword>
<dbReference type="PROSITE" id="PS50112">
    <property type="entry name" value="PAS"/>
    <property type="match status" value="1"/>
</dbReference>
<evidence type="ECO:0000256" key="1">
    <source>
        <dbReference type="ARBA" id="ARBA00012528"/>
    </source>
</evidence>
<evidence type="ECO:0000259" key="5">
    <source>
        <dbReference type="PROSITE" id="PS50112"/>
    </source>
</evidence>
<dbReference type="STRING" id="709032.Sulku_1638"/>
<dbReference type="PROSITE" id="PS50887">
    <property type="entry name" value="GGDEF"/>
    <property type="match status" value="1"/>
</dbReference>
<dbReference type="eggNOG" id="COG2199">
    <property type="taxonomic scope" value="Bacteria"/>
</dbReference>
<dbReference type="Gene3D" id="3.40.50.2300">
    <property type="match status" value="1"/>
</dbReference>
<dbReference type="PROSITE" id="PS50110">
    <property type="entry name" value="RESPONSE_REGULATORY"/>
    <property type="match status" value="1"/>
</dbReference>
<dbReference type="KEGG" id="sku:Sulku_1638"/>
<dbReference type="OrthoDB" id="5413461at2"/>
<dbReference type="CDD" id="cd19920">
    <property type="entry name" value="REC_PA4781-like"/>
    <property type="match status" value="1"/>
</dbReference>
<dbReference type="InterPro" id="IPR050469">
    <property type="entry name" value="Diguanylate_Cyclase"/>
</dbReference>
<dbReference type="InterPro" id="IPR001789">
    <property type="entry name" value="Sig_transdc_resp-reg_receiver"/>
</dbReference>
<dbReference type="SMART" id="SM00267">
    <property type="entry name" value="GGDEF"/>
    <property type="match status" value="1"/>
</dbReference>
<dbReference type="NCBIfam" id="TIGR00229">
    <property type="entry name" value="sensory_box"/>
    <property type="match status" value="1"/>
</dbReference>
<dbReference type="InterPro" id="IPR001610">
    <property type="entry name" value="PAC"/>
</dbReference>
<evidence type="ECO:0000259" key="4">
    <source>
        <dbReference type="PROSITE" id="PS50110"/>
    </source>
</evidence>
<dbReference type="EC" id="2.7.7.65" evidence="1"/>
<dbReference type="AlphaFoldDB" id="E4U0I2"/>
<dbReference type="Pfam" id="PF00990">
    <property type="entry name" value="GGDEF"/>
    <property type="match status" value="1"/>
</dbReference>
<dbReference type="Pfam" id="PF08447">
    <property type="entry name" value="PAS_3"/>
    <property type="match status" value="1"/>
</dbReference>
<dbReference type="SUPFAM" id="SSF52172">
    <property type="entry name" value="CheY-like"/>
    <property type="match status" value="1"/>
</dbReference>
<dbReference type="InterPro" id="IPR013655">
    <property type="entry name" value="PAS_fold_3"/>
</dbReference>
<comment type="catalytic activity">
    <reaction evidence="2">
        <text>2 GTP = 3',3'-c-di-GMP + 2 diphosphate</text>
        <dbReference type="Rhea" id="RHEA:24898"/>
        <dbReference type="ChEBI" id="CHEBI:33019"/>
        <dbReference type="ChEBI" id="CHEBI:37565"/>
        <dbReference type="ChEBI" id="CHEBI:58805"/>
        <dbReference type="EC" id="2.7.7.65"/>
    </reaction>
</comment>
<dbReference type="EMBL" id="CP002355">
    <property type="protein sequence ID" value="ADR34299.1"/>
    <property type="molecule type" value="Genomic_DNA"/>
</dbReference>
<dbReference type="SMART" id="SM00448">
    <property type="entry name" value="REC"/>
    <property type="match status" value="1"/>
</dbReference>
<dbReference type="GO" id="GO:0000160">
    <property type="term" value="P:phosphorelay signal transduction system"/>
    <property type="evidence" value="ECO:0007669"/>
    <property type="project" value="InterPro"/>
</dbReference>
<feature type="domain" description="PAS" evidence="5">
    <location>
        <begin position="164"/>
        <end position="215"/>
    </location>
</feature>
<evidence type="ECO:0000256" key="2">
    <source>
        <dbReference type="ARBA" id="ARBA00034247"/>
    </source>
</evidence>
<dbReference type="InterPro" id="IPR035965">
    <property type="entry name" value="PAS-like_dom_sf"/>
</dbReference>
<evidence type="ECO:0000313" key="8">
    <source>
        <dbReference type="EMBL" id="ADR34299.1"/>
    </source>
</evidence>